<dbReference type="EMBL" id="JARULN010000002">
    <property type="protein sequence ID" value="MDG5753300.1"/>
    <property type="molecule type" value="Genomic_DNA"/>
</dbReference>
<protein>
    <submittedName>
        <fullName evidence="1">DUF3912 family protein</fullName>
    </submittedName>
</protein>
<proteinExistence type="predicted"/>
<name>A0ABT6H1L3_9BACI</name>
<reference evidence="1 2" key="1">
    <citation type="submission" date="2023-04" db="EMBL/GenBank/DDBJ databases">
        <title>Ectobacillus antri isolated from activated sludge.</title>
        <authorList>
            <person name="Yan P."/>
            <person name="Liu X."/>
        </authorList>
    </citation>
    <scope>NUCLEOTIDE SEQUENCE [LARGE SCALE GENOMIC DNA]</scope>
    <source>
        <strain evidence="1 2">C18H</strain>
    </source>
</reference>
<dbReference type="Pfam" id="PF13051">
    <property type="entry name" value="DUF3912"/>
    <property type="match status" value="1"/>
</dbReference>
<dbReference type="InterPro" id="IPR025023">
    <property type="entry name" value="DUF3912"/>
</dbReference>
<sequence>MDFDIIGQKAYINHGPYRNQLGIVDKKKPSGYVLKVGYTYLDVELKDLVLVDVDVAQFHDWCEKNGI</sequence>
<gene>
    <name evidence="1" type="ORF">P6P90_04720</name>
</gene>
<evidence type="ECO:0000313" key="2">
    <source>
        <dbReference type="Proteomes" id="UP001218246"/>
    </source>
</evidence>
<keyword evidence="2" id="KW-1185">Reference proteome</keyword>
<accession>A0ABT6H1L3</accession>
<dbReference type="Proteomes" id="UP001218246">
    <property type="component" value="Unassembled WGS sequence"/>
</dbReference>
<organism evidence="1 2">
    <name type="scientific">Ectobacillus antri</name>
    <dbReference type="NCBI Taxonomy" id="2486280"/>
    <lineage>
        <taxon>Bacteria</taxon>
        <taxon>Bacillati</taxon>
        <taxon>Bacillota</taxon>
        <taxon>Bacilli</taxon>
        <taxon>Bacillales</taxon>
        <taxon>Bacillaceae</taxon>
        <taxon>Ectobacillus</taxon>
    </lineage>
</organism>
<dbReference type="RefSeq" id="WP_124563401.1">
    <property type="nucleotide sequence ID" value="NZ_JARRRY010000001.1"/>
</dbReference>
<evidence type="ECO:0000313" key="1">
    <source>
        <dbReference type="EMBL" id="MDG5753300.1"/>
    </source>
</evidence>
<comment type="caution">
    <text evidence="1">The sequence shown here is derived from an EMBL/GenBank/DDBJ whole genome shotgun (WGS) entry which is preliminary data.</text>
</comment>